<dbReference type="Proteomes" id="UP000000249">
    <property type="component" value="Chromosome 2"/>
</dbReference>
<proteinExistence type="predicted"/>
<dbReference type="EMBL" id="CP000626">
    <property type="protein sequence ID" value="ABQ19449.1"/>
    <property type="molecule type" value="Genomic_DNA"/>
</dbReference>
<accession>A0A0H3AHJ1</accession>
<gene>
    <name evidence="1" type="ordered locus">VC0395_1075</name>
</gene>
<evidence type="ECO:0000313" key="2">
    <source>
        <dbReference type="Proteomes" id="UP000000249"/>
    </source>
</evidence>
<organism evidence="1 2">
    <name type="scientific">Vibrio cholerae serotype O1 (strain ATCC 39541 / Classical Ogawa 395 / O395)</name>
    <dbReference type="NCBI Taxonomy" id="345073"/>
    <lineage>
        <taxon>Bacteria</taxon>
        <taxon>Pseudomonadati</taxon>
        <taxon>Pseudomonadota</taxon>
        <taxon>Gammaproteobacteria</taxon>
        <taxon>Vibrionales</taxon>
        <taxon>Vibrionaceae</taxon>
        <taxon>Vibrio</taxon>
    </lineage>
</organism>
<evidence type="ECO:0000313" key="1">
    <source>
        <dbReference type="EMBL" id="ABQ19449.1"/>
    </source>
</evidence>
<protein>
    <submittedName>
        <fullName evidence="1">Conserved domain protein</fullName>
    </submittedName>
</protein>
<reference evidence="1 2" key="1">
    <citation type="submission" date="2007-03" db="EMBL/GenBank/DDBJ databases">
        <authorList>
            <person name="Heidelberg J."/>
        </authorList>
    </citation>
    <scope>NUCLEOTIDE SEQUENCE [LARGE SCALE GENOMIC DNA]</scope>
    <source>
        <strain evidence="2">ATCC 39541 / Classical Ogawa 395 / O395</strain>
    </source>
</reference>
<dbReference type="RefSeq" id="WP_000959026.1">
    <property type="nucleotide sequence ID" value="NC_009456.1"/>
</dbReference>
<dbReference type="eggNOG" id="ENOG5031NUK">
    <property type="taxonomic scope" value="Bacteria"/>
</dbReference>
<name>A0A0H3AHJ1_VIBC3</name>
<dbReference type="OrthoDB" id="5906098at2"/>
<dbReference type="PATRIC" id="fig|345073.21.peg.2952"/>
<sequence length="70" mass="7825">MLTYEVAPESPYVTCEKYSVISGLPMGTIRQYIAEGRIIIKPKTKTKEKPLVNMVAMHEIAAREAMQVLG</sequence>
<dbReference type="KEGG" id="vco:VC0395_1075"/>
<dbReference type="KEGG" id="vcr:VC395_A0193"/>
<dbReference type="AlphaFoldDB" id="A0A0H3AHJ1"/>